<dbReference type="Proteomes" id="UP000279833">
    <property type="component" value="Unassembled WGS sequence"/>
</dbReference>
<keyword evidence="1" id="KW-1133">Transmembrane helix</keyword>
<dbReference type="AlphaFoldDB" id="A0A183JHU4"/>
<keyword evidence="3" id="KW-1185">Reference proteome</keyword>
<name>A0A183JHU4_9TREM</name>
<protein>
    <submittedName>
        <fullName evidence="4">Ovule protein</fullName>
    </submittedName>
</protein>
<reference evidence="4" key="1">
    <citation type="submission" date="2016-06" db="UniProtKB">
        <authorList>
            <consortium name="WormBaseParasite"/>
        </authorList>
    </citation>
    <scope>IDENTIFICATION</scope>
</reference>
<dbReference type="EMBL" id="UZAK01002135">
    <property type="protein sequence ID" value="VDO73311.1"/>
    <property type="molecule type" value="Genomic_DNA"/>
</dbReference>
<organism evidence="4">
    <name type="scientific">Schistosoma curassoni</name>
    <dbReference type="NCBI Taxonomy" id="6186"/>
    <lineage>
        <taxon>Eukaryota</taxon>
        <taxon>Metazoa</taxon>
        <taxon>Spiralia</taxon>
        <taxon>Lophotrochozoa</taxon>
        <taxon>Platyhelminthes</taxon>
        <taxon>Trematoda</taxon>
        <taxon>Digenea</taxon>
        <taxon>Strigeidida</taxon>
        <taxon>Schistosomatoidea</taxon>
        <taxon>Schistosomatidae</taxon>
        <taxon>Schistosoma</taxon>
    </lineage>
</organism>
<sequence>MVRCGLFGWYINPVCLEYMLHIAEVEIDVLDFTGGARQEAGPIKTMDCSYGLYASLVRSINYCSLISVIITLYINKDTEHKF</sequence>
<dbReference type="WBParaSite" id="SCUD_0000226701-mRNA-1">
    <property type="protein sequence ID" value="SCUD_0000226701-mRNA-1"/>
    <property type="gene ID" value="SCUD_0000226701"/>
</dbReference>
<keyword evidence="1" id="KW-0472">Membrane</keyword>
<proteinExistence type="predicted"/>
<feature type="transmembrane region" description="Helical" evidence="1">
    <location>
        <begin position="52"/>
        <end position="74"/>
    </location>
</feature>
<keyword evidence="1" id="KW-0812">Transmembrane</keyword>
<evidence type="ECO:0000256" key="1">
    <source>
        <dbReference type="SAM" id="Phobius"/>
    </source>
</evidence>
<evidence type="ECO:0000313" key="2">
    <source>
        <dbReference type="EMBL" id="VDO73311.1"/>
    </source>
</evidence>
<evidence type="ECO:0000313" key="3">
    <source>
        <dbReference type="Proteomes" id="UP000279833"/>
    </source>
</evidence>
<accession>A0A183JHU4</accession>
<reference evidence="2 3" key="2">
    <citation type="submission" date="2018-11" db="EMBL/GenBank/DDBJ databases">
        <authorList>
            <consortium name="Pathogen Informatics"/>
        </authorList>
    </citation>
    <scope>NUCLEOTIDE SEQUENCE [LARGE SCALE GENOMIC DNA]</scope>
    <source>
        <strain evidence="2">Dakar</strain>
        <strain evidence="3">Dakar, Senegal</strain>
    </source>
</reference>
<gene>
    <name evidence="2" type="ORF">SCUD_LOCUS2268</name>
</gene>
<evidence type="ECO:0000313" key="4">
    <source>
        <dbReference type="WBParaSite" id="SCUD_0000226701-mRNA-1"/>
    </source>
</evidence>